<protein>
    <recommendedName>
        <fullName evidence="1">ATPase domain-containing protein</fullName>
    </recommendedName>
</protein>
<dbReference type="InterPro" id="IPR027417">
    <property type="entry name" value="P-loop_NTPase"/>
</dbReference>
<evidence type="ECO:0000313" key="3">
    <source>
        <dbReference type="Proteomes" id="UP000199428"/>
    </source>
</evidence>
<evidence type="ECO:0000313" key="2">
    <source>
        <dbReference type="EMBL" id="SCZ76065.1"/>
    </source>
</evidence>
<dbReference type="PANTHER" id="PTHR34704:SF1">
    <property type="entry name" value="ATPASE"/>
    <property type="match status" value="1"/>
</dbReference>
<dbReference type="EMBL" id="FMWK01000001">
    <property type="protein sequence ID" value="SCZ76065.1"/>
    <property type="molecule type" value="Genomic_DNA"/>
</dbReference>
<dbReference type="GO" id="GO:0005524">
    <property type="term" value="F:ATP binding"/>
    <property type="evidence" value="ECO:0007669"/>
    <property type="project" value="InterPro"/>
</dbReference>
<dbReference type="RefSeq" id="WP_090160424.1">
    <property type="nucleotide sequence ID" value="NZ_FMWK01000001.1"/>
</dbReference>
<name>A0A1G5RPK6_PSEXY</name>
<dbReference type="Proteomes" id="UP000199428">
    <property type="component" value="Unassembled WGS sequence"/>
</dbReference>
<dbReference type="AlphaFoldDB" id="A0A1G5RPK6"/>
<dbReference type="Gene3D" id="3.40.50.300">
    <property type="entry name" value="P-loop containing nucleotide triphosphate hydrolases"/>
    <property type="match status" value="1"/>
</dbReference>
<accession>A0A1G5RPK6</accession>
<gene>
    <name evidence="2" type="ORF">SAMN02910350_00060</name>
</gene>
<evidence type="ECO:0000259" key="1">
    <source>
        <dbReference type="Pfam" id="PF01637"/>
    </source>
</evidence>
<dbReference type="InterPro" id="IPR011579">
    <property type="entry name" value="ATPase_dom"/>
</dbReference>
<organism evidence="2 3">
    <name type="scientific">Pseudobutyrivibrio xylanivorans</name>
    <dbReference type="NCBI Taxonomy" id="185007"/>
    <lineage>
        <taxon>Bacteria</taxon>
        <taxon>Bacillati</taxon>
        <taxon>Bacillota</taxon>
        <taxon>Clostridia</taxon>
        <taxon>Lachnospirales</taxon>
        <taxon>Lachnospiraceae</taxon>
        <taxon>Pseudobutyrivibrio</taxon>
    </lineage>
</organism>
<feature type="domain" description="ATPase" evidence="1">
    <location>
        <begin position="4"/>
        <end position="219"/>
    </location>
</feature>
<dbReference type="PANTHER" id="PTHR34704">
    <property type="entry name" value="ATPASE"/>
    <property type="match status" value="1"/>
</dbReference>
<dbReference type="SUPFAM" id="SSF52540">
    <property type="entry name" value="P-loop containing nucleoside triphosphate hydrolases"/>
    <property type="match status" value="1"/>
</dbReference>
<dbReference type="Pfam" id="PF01637">
    <property type="entry name" value="ATPase_2"/>
    <property type="match status" value="1"/>
</dbReference>
<reference evidence="2 3" key="1">
    <citation type="submission" date="2016-10" db="EMBL/GenBank/DDBJ databases">
        <authorList>
            <person name="de Groot N.N."/>
        </authorList>
    </citation>
    <scope>NUCLEOTIDE SEQUENCE [LARGE SCALE GENOMIC DNA]</scope>
    <source>
        <strain evidence="2 3">DSM 10317</strain>
    </source>
</reference>
<proteinExistence type="predicted"/>
<sequence>MIGRNKEVAELLELYAGNKAELVAVYGRRRVGKTYLIDETFRDKITFRHAGLSPVEMSNDHQKNQPLKKQLEAFYYSLITQGMKKSHCPKDWLEAFFMLEMHLQSIDNGARQVIFLDELPWMDTPKSGFITGFEAFWNSWACHRNIMVIVSGSANSWMENELINNRGGLYGRVTYEIKLSPFTLKESEMLLKERGISLSRYDIVQSYMIFGGIPFYLNYFKRGNSLAQNVDDLFFSKGAKLSQEYNRLFSSIFTNPDAVKTIVKLLSKRSKGFTRKEIVSEAGLSDGGSLSKSLNALIASDFIIKYTPFECGKREEHYKLVDPFCIFYIRFVENKDSIENGFWLQNIEAQSIITWRGYAFENVCFNHIPEIKRALGISGVNTSESAWTKTGDGERGTQIDLLILRKDNIVNMCEMKFYSDYFMVDKDYDATLRHRQNLLYEKLPKKSAIHNTLITTYGVKDNEYKWSFERVITLEDLFA</sequence>